<protein>
    <submittedName>
        <fullName evidence="2">Uma2 family endonuclease</fullName>
    </submittedName>
</protein>
<keyword evidence="2" id="KW-0378">Hydrolase</keyword>
<dbReference type="RefSeq" id="WP_379873253.1">
    <property type="nucleotide sequence ID" value="NZ_JBHTBH010000013.1"/>
</dbReference>
<feature type="domain" description="Putative restriction endonuclease" evidence="1">
    <location>
        <begin position="7"/>
        <end position="176"/>
    </location>
</feature>
<dbReference type="InterPro" id="IPR008538">
    <property type="entry name" value="Uma2"/>
</dbReference>
<dbReference type="InterPro" id="IPR011335">
    <property type="entry name" value="Restrct_endonuc-II-like"/>
</dbReference>
<dbReference type="PANTHER" id="PTHR35400">
    <property type="entry name" value="SLR1083 PROTEIN"/>
    <property type="match status" value="1"/>
</dbReference>
<dbReference type="GO" id="GO:0004519">
    <property type="term" value="F:endonuclease activity"/>
    <property type="evidence" value="ECO:0007669"/>
    <property type="project" value="UniProtKB-KW"/>
</dbReference>
<evidence type="ECO:0000313" key="3">
    <source>
        <dbReference type="Proteomes" id="UP001596540"/>
    </source>
</evidence>
<dbReference type="Gene3D" id="3.90.1570.10">
    <property type="entry name" value="tt1808, chain A"/>
    <property type="match status" value="1"/>
</dbReference>
<dbReference type="PANTHER" id="PTHR35400:SF3">
    <property type="entry name" value="SLL1072 PROTEIN"/>
    <property type="match status" value="1"/>
</dbReference>
<dbReference type="CDD" id="cd06260">
    <property type="entry name" value="DUF820-like"/>
    <property type="match status" value="1"/>
</dbReference>
<keyword evidence="2" id="KW-0255">Endonuclease</keyword>
<dbReference type="InterPro" id="IPR012296">
    <property type="entry name" value="Nuclease_put_TT1808"/>
</dbReference>
<gene>
    <name evidence="2" type="ORF">ACFQRF_23020</name>
</gene>
<organism evidence="2 3">
    <name type="scientific">Marinactinospora rubrisoli</name>
    <dbReference type="NCBI Taxonomy" id="2715399"/>
    <lineage>
        <taxon>Bacteria</taxon>
        <taxon>Bacillati</taxon>
        <taxon>Actinomycetota</taxon>
        <taxon>Actinomycetes</taxon>
        <taxon>Streptosporangiales</taxon>
        <taxon>Nocardiopsidaceae</taxon>
        <taxon>Marinactinospora</taxon>
    </lineage>
</organism>
<comment type="caution">
    <text evidence="2">The sequence shown here is derived from an EMBL/GenBank/DDBJ whole genome shotgun (WGS) entry which is preliminary data.</text>
</comment>
<dbReference type="Pfam" id="PF05685">
    <property type="entry name" value="Uma2"/>
    <property type="match status" value="1"/>
</dbReference>
<dbReference type="SUPFAM" id="SSF52980">
    <property type="entry name" value="Restriction endonuclease-like"/>
    <property type="match status" value="1"/>
</dbReference>
<reference evidence="3" key="1">
    <citation type="journal article" date="2019" name="Int. J. Syst. Evol. Microbiol.">
        <title>The Global Catalogue of Microorganisms (GCM) 10K type strain sequencing project: providing services to taxonomists for standard genome sequencing and annotation.</title>
        <authorList>
            <consortium name="The Broad Institute Genomics Platform"/>
            <consortium name="The Broad Institute Genome Sequencing Center for Infectious Disease"/>
            <person name="Wu L."/>
            <person name="Ma J."/>
        </authorList>
    </citation>
    <scope>NUCLEOTIDE SEQUENCE [LARGE SCALE GENOMIC DNA]</scope>
    <source>
        <strain evidence="3">CGMCC 4.7382</strain>
    </source>
</reference>
<evidence type="ECO:0000313" key="2">
    <source>
        <dbReference type="EMBL" id="MFC7330606.1"/>
    </source>
</evidence>
<dbReference type="EMBL" id="JBHTBH010000013">
    <property type="protein sequence ID" value="MFC7330606.1"/>
    <property type="molecule type" value="Genomic_DNA"/>
</dbReference>
<evidence type="ECO:0000259" key="1">
    <source>
        <dbReference type="Pfam" id="PF05685"/>
    </source>
</evidence>
<keyword evidence="3" id="KW-1185">Reference proteome</keyword>
<proteinExistence type="predicted"/>
<accession>A0ABW2KMW6</accession>
<sequence>MLRAWEELDVRPGWRAEIIGEGITLQAPPKDGHNEIIEIILRRLYTVLLREGSPAAGTGVHQNADIRVPLLGELYVPDLVVLPRPFSKWGKKHLAEDALLVVEVTSKWNAATDRKTKRRGYAHGPVPLYLLVDRWDEEGPVNTLFSEPENGGYRHIHHTPFGAPIKLPAPFDFALDTSDFPTDE</sequence>
<keyword evidence="2" id="KW-0540">Nuclease</keyword>
<dbReference type="Proteomes" id="UP001596540">
    <property type="component" value="Unassembled WGS sequence"/>
</dbReference>
<name>A0ABW2KMW6_9ACTN</name>